<evidence type="ECO:0000313" key="2">
    <source>
        <dbReference type="WBParaSite" id="Pan_g18166.t1"/>
    </source>
</evidence>
<sequence>MLTQKLISVSSKKALILRSLHQTPHNERVRAVNANAKIADTAEYKREVLYRFKLPNNKEITFEKSDPKKDATLLKSFFTAYFADNEPIGRYYYGYPDAENAVADYLEPLYSFAVLAKVEGNIIGGSSFITKKLNSQLLELPEFPKDFGKIIEKGPTPQFRANVVINYNNACESVISYYAPSPCTVSMLNGVAVHPKFRGLGLAKLLNIAGFQVAYEQGSDYVGTNCTSPVNAQLFCDLPGQKLVHKFKYADYQVNGDRPFAELAPKDAFNGIFLMDLKQHWPEYQRLLKSVLKEYKK</sequence>
<reference evidence="1" key="1">
    <citation type="journal article" date="2013" name="Genetics">
        <title>The draft genome and transcriptome of Panagrellus redivivus are shaped by the harsh demands of a free-living lifestyle.</title>
        <authorList>
            <person name="Srinivasan J."/>
            <person name="Dillman A.R."/>
            <person name="Macchietto M.G."/>
            <person name="Heikkinen L."/>
            <person name="Lakso M."/>
            <person name="Fracchia K.M."/>
            <person name="Antoshechkin I."/>
            <person name="Mortazavi A."/>
            <person name="Wong G."/>
            <person name="Sternberg P.W."/>
        </authorList>
    </citation>
    <scope>NUCLEOTIDE SEQUENCE [LARGE SCALE GENOMIC DNA]</scope>
    <source>
        <strain evidence="1">MT8872</strain>
    </source>
</reference>
<dbReference type="SUPFAM" id="SSF55729">
    <property type="entry name" value="Acyl-CoA N-acyltransferases (Nat)"/>
    <property type="match status" value="1"/>
</dbReference>
<dbReference type="InterPro" id="IPR016181">
    <property type="entry name" value="Acyl_CoA_acyltransferase"/>
</dbReference>
<proteinExistence type="predicted"/>
<dbReference type="AlphaFoldDB" id="A0A7E4ZUJ8"/>
<evidence type="ECO:0000313" key="1">
    <source>
        <dbReference type="Proteomes" id="UP000492821"/>
    </source>
</evidence>
<protein>
    <submittedName>
        <fullName evidence="2">N-acetyltransferase domain-containing protein</fullName>
    </submittedName>
</protein>
<name>A0A7E4ZUJ8_PANRE</name>
<dbReference type="Proteomes" id="UP000492821">
    <property type="component" value="Unassembled WGS sequence"/>
</dbReference>
<organism evidence="1 2">
    <name type="scientific">Panagrellus redivivus</name>
    <name type="common">Microworm</name>
    <dbReference type="NCBI Taxonomy" id="6233"/>
    <lineage>
        <taxon>Eukaryota</taxon>
        <taxon>Metazoa</taxon>
        <taxon>Ecdysozoa</taxon>
        <taxon>Nematoda</taxon>
        <taxon>Chromadorea</taxon>
        <taxon>Rhabditida</taxon>
        <taxon>Tylenchina</taxon>
        <taxon>Panagrolaimomorpha</taxon>
        <taxon>Panagrolaimoidea</taxon>
        <taxon>Panagrolaimidae</taxon>
        <taxon>Panagrellus</taxon>
    </lineage>
</organism>
<dbReference type="Gene3D" id="3.40.630.30">
    <property type="match status" value="1"/>
</dbReference>
<reference evidence="2" key="2">
    <citation type="submission" date="2020-10" db="UniProtKB">
        <authorList>
            <consortium name="WormBaseParasite"/>
        </authorList>
    </citation>
    <scope>IDENTIFICATION</scope>
</reference>
<accession>A0A7E4ZUJ8</accession>
<keyword evidence="1" id="KW-1185">Reference proteome</keyword>
<dbReference type="WBParaSite" id="Pan_g18166.t1">
    <property type="protein sequence ID" value="Pan_g18166.t1"/>
    <property type="gene ID" value="Pan_g18166"/>
</dbReference>